<dbReference type="GO" id="GO:0003735">
    <property type="term" value="F:structural constituent of ribosome"/>
    <property type="evidence" value="ECO:0007669"/>
    <property type="project" value="InterPro"/>
</dbReference>
<comment type="subunit">
    <text evidence="4">Part of the 50S ribosomal subunit.</text>
</comment>
<dbReference type="GO" id="GO:0070180">
    <property type="term" value="F:large ribosomal subunit rRNA binding"/>
    <property type="evidence" value="ECO:0007669"/>
    <property type="project" value="UniProtKB-UniRule"/>
</dbReference>
<dbReference type="EMBL" id="RCOS01000062">
    <property type="protein sequence ID" value="RSN76203.1"/>
    <property type="molecule type" value="Genomic_DNA"/>
</dbReference>
<evidence type="ECO:0000256" key="6">
    <source>
        <dbReference type="SAM" id="MobiDB-lite"/>
    </source>
</evidence>
<reference evidence="8 10" key="1">
    <citation type="submission" date="2018-10" db="EMBL/GenBank/DDBJ databases">
        <title>Co-occurring genomic capacity for anaerobic methane metabolism and dissimilatory sulfite reduction discovered in the Korarchaeota.</title>
        <authorList>
            <person name="Mckay L.J."/>
            <person name="Dlakic M."/>
            <person name="Fields M.W."/>
            <person name="Delmont T.O."/>
            <person name="Eren A.M."/>
            <person name="Jay Z.J."/>
            <person name="Klingelsmith K.B."/>
            <person name="Rusch D.B."/>
            <person name="Inskeep W.P."/>
        </authorList>
    </citation>
    <scope>NUCLEOTIDE SEQUENCE [LARGE SCALE GENOMIC DNA]</scope>
    <source>
        <strain evidence="8 10">MDKW</strain>
    </source>
</reference>
<dbReference type="Proteomes" id="UP000277582">
    <property type="component" value="Unassembled WGS sequence"/>
</dbReference>
<feature type="region of interest" description="Disordered" evidence="6">
    <location>
        <begin position="59"/>
        <end position="79"/>
    </location>
</feature>
<gene>
    <name evidence="4" type="primary">rpl19e</name>
    <name evidence="8" type="ORF">D6D85_04420</name>
    <name evidence="9" type="ORF">EF810_02890</name>
</gene>
<dbReference type="PROSITE" id="PS00526">
    <property type="entry name" value="RIBOSOMAL_L19E"/>
    <property type="match status" value="1"/>
</dbReference>
<dbReference type="GO" id="GO:0022625">
    <property type="term" value="C:cytosolic large ribosomal subunit"/>
    <property type="evidence" value="ECO:0007669"/>
    <property type="project" value="InterPro"/>
</dbReference>
<dbReference type="Pfam" id="PF01280">
    <property type="entry name" value="Ribosomal_L19e"/>
    <property type="match status" value="1"/>
</dbReference>
<evidence type="ECO:0000313" key="10">
    <source>
        <dbReference type="Proteomes" id="UP000277582"/>
    </source>
</evidence>
<comment type="function">
    <text evidence="4">Binds to the 23S rRNA.</text>
</comment>
<accession>A0A429GR94</accession>
<dbReference type="Gene3D" id="1.10.1650.10">
    <property type="match status" value="1"/>
</dbReference>
<evidence type="ECO:0000256" key="5">
    <source>
        <dbReference type="RuleBase" id="RU000574"/>
    </source>
</evidence>
<dbReference type="SUPFAM" id="SSF48140">
    <property type="entry name" value="Ribosomal protein L19 (L19e)"/>
    <property type="match status" value="1"/>
</dbReference>
<dbReference type="InterPro" id="IPR000196">
    <property type="entry name" value="Ribosomal_eL19_dom"/>
</dbReference>
<evidence type="ECO:0000256" key="1">
    <source>
        <dbReference type="ARBA" id="ARBA00011082"/>
    </source>
</evidence>
<protein>
    <recommendedName>
        <fullName evidence="4">Large ribosomal subunit protein eL19</fullName>
    </recommendedName>
</protein>
<dbReference type="Pfam" id="PF25476">
    <property type="entry name" value="Ribosomal_L19e_C"/>
    <property type="match status" value="1"/>
</dbReference>
<organism evidence="8 10">
    <name type="scientific">Candidatus Methanodesulfokora washburnensis</name>
    <dbReference type="NCBI Taxonomy" id="2478471"/>
    <lineage>
        <taxon>Archaea</taxon>
        <taxon>Thermoproteota</taxon>
        <taxon>Candidatus Korarchaeia</taxon>
        <taxon>Candidatus Korarchaeia incertae sedis</taxon>
        <taxon>Candidatus Methanodesulfokora</taxon>
    </lineage>
</organism>
<name>A0A429GR94_9CREN</name>
<evidence type="ECO:0000313" key="11">
    <source>
        <dbReference type="Proteomes" id="UP000316217"/>
    </source>
</evidence>
<keyword evidence="4" id="KW-0694">RNA-binding</keyword>
<dbReference type="HAMAP" id="MF_01475">
    <property type="entry name" value="Ribosomal_eL19"/>
    <property type="match status" value="1"/>
</dbReference>
<keyword evidence="4" id="KW-0699">rRNA-binding</keyword>
<dbReference type="Gene3D" id="1.10.1200.240">
    <property type="match status" value="1"/>
</dbReference>
<dbReference type="NCBIfam" id="NF006343">
    <property type="entry name" value="PRK08570.1"/>
    <property type="match status" value="1"/>
</dbReference>
<dbReference type="InterPro" id="IPR039547">
    <property type="entry name" value="Ribosomal_eL19"/>
</dbReference>
<dbReference type="InterPro" id="IPR015972">
    <property type="entry name" value="Ribosomal_eL19_dom1"/>
</dbReference>
<dbReference type="FunFam" id="1.10.1650.10:FF:000001">
    <property type="entry name" value="Ribosomal protein L19"/>
    <property type="match status" value="1"/>
</dbReference>
<evidence type="ECO:0000313" key="9">
    <source>
        <dbReference type="EMBL" id="RZN62424.1"/>
    </source>
</evidence>
<dbReference type="InterPro" id="IPR023638">
    <property type="entry name" value="Ribosomal_eL19_CS"/>
</dbReference>
<keyword evidence="2 4" id="KW-0689">Ribosomal protein</keyword>
<keyword evidence="3 4" id="KW-0687">Ribonucleoprotein</keyword>
<comment type="similarity">
    <text evidence="1 4 5">Belongs to the eukaryotic ribosomal protein eL19 family.</text>
</comment>
<dbReference type="Proteomes" id="UP000316217">
    <property type="component" value="Unassembled WGS sequence"/>
</dbReference>
<feature type="domain" description="Large ribosomal subunit protein eL19" evidence="7">
    <location>
        <begin position="2"/>
        <end position="135"/>
    </location>
</feature>
<dbReference type="SMART" id="SM01416">
    <property type="entry name" value="Ribosomal_L19e"/>
    <property type="match status" value="1"/>
</dbReference>
<dbReference type="InterPro" id="IPR035970">
    <property type="entry name" value="60S_ribosomal_eL19_sf"/>
</dbReference>
<keyword evidence="10" id="KW-1185">Reference proteome</keyword>
<dbReference type="OrthoDB" id="11624at2157"/>
<sequence>MDLKYQKRLASDLLGVGESRIKFNPEKLEEISNAVTRRDIERLVKSGAIIVVPKKGVSRARVRKRRKGPGRRKGGKFSTLSRKRRWIRKIRALRKALRSMRDSGKIDRRTYRYYYSKLANFHSVAHLKESIMKEMGGAGS</sequence>
<proteinExistence type="inferred from homology"/>
<evidence type="ECO:0000259" key="7">
    <source>
        <dbReference type="SMART" id="SM01416"/>
    </source>
</evidence>
<comment type="caution">
    <text evidence="8">The sequence shown here is derived from an EMBL/GenBank/DDBJ whole genome shotgun (WGS) entry which is preliminary data.</text>
</comment>
<evidence type="ECO:0000256" key="2">
    <source>
        <dbReference type="ARBA" id="ARBA00022980"/>
    </source>
</evidence>
<dbReference type="GO" id="GO:0006412">
    <property type="term" value="P:translation"/>
    <property type="evidence" value="ECO:0007669"/>
    <property type="project" value="UniProtKB-UniRule"/>
</dbReference>
<dbReference type="PANTHER" id="PTHR10722">
    <property type="entry name" value="60S RIBOSOMAL PROTEIN L19"/>
    <property type="match status" value="1"/>
</dbReference>
<evidence type="ECO:0000256" key="4">
    <source>
        <dbReference type="HAMAP-Rule" id="MF_01475"/>
    </source>
</evidence>
<dbReference type="AlphaFoldDB" id="A0A429GR94"/>
<evidence type="ECO:0000256" key="3">
    <source>
        <dbReference type="ARBA" id="ARBA00023274"/>
    </source>
</evidence>
<dbReference type="EMBL" id="RXII01000047">
    <property type="protein sequence ID" value="RZN62424.1"/>
    <property type="molecule type" value="Genomic_DNA"/>
</dbReference>
<evidence type="ECO:0000313" key="8">
    <source>
        <dbReference type="EMBL" id="RSN76203.1"/>
    </source>
</evidence>
<dbReference type="InterPro" id="IPR057260">
    <property type="entry name" value="Ribosomal_L19e_C"/>
</dbReference>
<dbReference type="RefSeq" id="WP_125670826.1">
    <property type="nucleotide sequence ID" value="NZ_RCOS01000062.1"/>
</dbReference>
<dbReference type="InterPro" id="IPR057259">
    <property type="entry name" value="Ribosomal_L19e"/>
</dbReference>
<reference evidence="9 11" key="2">
    <citation type="journal article" date="2019" name="Nat. Microbiol.">
        <title>Wide diversity of methane and short-chain alkane metabolisms in uncultured archaea.</title>
        <authorList>
            <person name="Borrel G."/>
            <person name="Adam P.S."/>
            <person name="McKay L.J."/>
            <person name="Chen L.X."/>
            <person name="Sierra-Garcia I.N."/>
            <person name="Sieber C.M."/>
            <person name="Letourneur Q."/>
            <person name="Ghozlane A."/>
            <person name="Andersen G.L."/>
            <person name="Li W.J."/>
            <person name="Hallam S.J."/>
            <person name="Muyzer G."/>
            <person name="de Oliveira V.M."/>
            <person name="Inskeep W.P."/>
            <person name="Banfield J.F."/>
            <person name="Gribaldo S."/>
        </authorList>
    </citation>
    <scope>NUCLEOTIDE SEQUENCE [LARGE SCALE GENOMIC DNA]</scope>
    <source>
        <strain evidence="9">NM4</strain>
    </source>
</reference>